<dbReference type="STRING" id="573065.Astex_0352"/>
<evidence type="ECO:0000313" key="1">
    <source>
        <dbReference type="EMBL" id="ADU12048.1"/>
    </source>
</evidence>
<sequence>MKDQIISYIKANPKKVLTLALGVAAALGWKAPQAVQDLIAILPY</sequence>
<protein>
    <submittedName>
        <fullName evidence="1">Uncharacterized protein</fullName>
    </submittedName>
</protein>
<dbReference type="KEGG" id="aex:Astex_0352"/>
<reference evidence="2" key="1">
    <citation type="submission" date="2010-12" db="EMBL/GenBank/DDBJ databases">
        <title>Complete sequence of chromosome 1 of Asticcacaulis excentricus CB 48.</title>
        <authorList>
            <consortium name="US DOE Joint Genome Institute"/>
            <person name="Lucas S."/>
            <person name="Copeland A."/>
            <person name="Lapidus A."/>
            <person name="Cheng J.-F."/>
            <person name="Bruce D."/>
            <person name="Goodwin L."/>
            <person name="Pitluck S."/>
            <person name="Teshima H."/>
            <person name="Davenport K."/>
            <person name="Detter J.C."/>
            <person name="Han C."/>
            <person name="Tapia R."/>
            <person name="Land M."/>
            <person name="Hauser L."/>
            <person name="Jeffries C."/>
            <person name="Kyrpides N."/>
            <person name="Ivanova N."/>
            <person name="Ovchinnikova G."/>
            <person name="Brun Y.V."/>
            <person name="Woyke T."/>
        </authorList>
    </citation>
    <scope>NUCLEOTIDE SEQUENCE [LARGE SCALE GENOMIC DNA]</scope>
    <source>
        <strain evidence="2">ATCC 15261 / DSM 4724 / KCTC 12464 / NCIMB 9791 / VKM B-1370 / CB 48</strain>
    </source>
</reference>
<dbReference type="Proteomes" id="UP000001492">
    <property type="component" value="Chromosome 1"/>
</dbReference>
<proteinExistence type="predicted"/>
<name>E8RPS1_ASTEC</name>
<gene>
    <name evidence="1" type="ordered locus">Astex_0352</name>
</gene>
<dbReference type="AlphaFoldDB" id="E8RPS1"/>
<accession>E8RPS1</accession>
<organism evidence="1 2">
    <name type="scientific">Asticcacaulis excentricus (strain ATCC 15261 / DSM 4724 / KCTC 12464 / NCIMB 9791 / VKM B-1370 / CB 48)</name>
    <dbReference type="NCBI Taxonomy" id="573065"/>
    <lineage>
        <taxon>Bacteria</taxon>
        <taxon>Pseudomonadati</taxon>
        <taxon>Pseudomonadota</taxon>
        <taxon>Alphaproteobacteria</taxon>
        <taxon>Caulobacterales</taxon>
        <taxon>Caulobacteraceae</taxon>
        <taxon>Asticcacaulis</taxon>
    </lineage>
</organism>
<dbReference type="EMBL" id="CP002395">
    <property type="protein sequence ID" value="ADU12048.1"/>
    <property type="molecule type" value="Genomic_DNA"/>
</dbReference>
<keyword evidence="2" id="KW-1185">Reference proteome</keyword>
<evidence type="ECO:0000313" key="2">
    <source>
        <dbReference type="Proteomes" id="UP000001492"/>
    </source>
</evidence>
<dbReference type="RefSeq" id="WP_013477882.1">
    <property type="nucleotide sequence ID" value="NC_014816.1"/>
</dbReference>
<dbReference type="HOGENOM" id="CLU_3211833_0_0_5"/>